<feature type="domain" description="FAD-binding" evidence="3">
    <location>
        <begin position="130"/>
        <end position="320"/>
    </location>
</feature>
<dbReference type="EMBL" id="CP088156">
    <property type="protein sequence ID" value="UFZ02503.1"/>
    <property type="molecule type" value="Genomic_DNA"/>
</dbReference>
<dbReference type="GO" id="GO:0004497">
    <property type="term" value="F:monooxygenase activity"/>
    <property type="evidence" value="ECO:0007669"/>
    <property type="project" value="UniProtKB-KW"/>
</dbReference>
<organism evidence="4 5">
    <name type="scientific">Bradyrhizobium ontarionense</name>
    <dbReference type="NCBI Taxonomy" id="2898149"/>
    <lineage>
        <taxon>Bacteria</taxon>
        <taxon>Pseudomonadati</taxon>
        <taxon>Pseudomonadota</taxon>
        <taxon>Alphaproteobacteria</taxon>
        <taxon>Hyphomicrobiales</taxon>
        <taxon>Nitrobacteraceae</taxon>
        <taxon>Bradyrhizobium</taxon>
    </lineage>
</organism>
<dbReference type="PANTHER" id="PTHR43476">
    <property type="entry name" value="3-(3-HYDROXY-PHENYL)PROPIONATE/3-HYDROXYCINNAMIC ACID HYDROXYLASE"/>
    <property type="match status" value="1"/>
</dbReference>
<dbReference type="InterPro" id="IPR036188">
    <property type="entry name" value="FAD/NAD-bd_sf"/>
</dbReference>
<name>A0ABY3R5P1_9BRAD</name>
<evidence type="ECO:0000313" key="5">
    <source>
        <dbReference type="Proteomes" id="UP001431010"/>
    </source>
</evidence>
<accession>A0ABY3R5P1</accession>
<dbReference type="Pfam" id="PF01494">
    <property type="entry name" value="FAD_binding_3"/>
    <property type="match status" value="1"/>
</dbReference>
<dbReference type="Gene3D" id="3.50.50.60">
    <property type="entry name" value="FAD/NAD(P)-binding domain"/>
    <property type="match status" value="1"/>
</dbReference>
<reference evidence="4" key="1">
    <citation type="journal article" date="2024" name="Antonie Van Leeuwenhoek">
        <title>Bradyrhizobium ontarionense sp. nov., a novel bacterial symbiont isolated from Aeschynomene indica (Indian jointvetch), harbours photosynthesis, nitrogen fixation and nitrous oxide (N2O) reductase genes.</title>
        <authorList>
            <person name="Bromfield E.S.P."/>
            <person name="Cloutier S."/>
        </authorList>
    </citation>
    <scope>NUCLEOTIDE SEQUENCE</scope>
    <source>
        <strain evidence="4">A19</strain>
    </source>
</reference>
<evidence type="ECO:0000256" key="2">
    <source>
        <dbReference type="ARBA" id="ARBA00023027"/>
    </source>
</evidence>
<dbReference type="RefSeq" id="WP_231318292.1">
    <property type="nucleotide sequence ID" value="NZ_CP088156.1"/>
</dbReference>
<proteinExistence type="predicted"/>
<evidence type="ECO:0000256" key="1">
    <source>
        <dbReference type="ARBA" id="ARBA00023002"/>
    </source>
</evidence>
<keyword evidence="5" id="KW-1185">Reference proteome</keyword>
<keyword evidence="1" id="KW-0560">Oxidoreductase</keyword>
<evidence type="ECO:0000313" key="4">
    <source>
        <dbReference type="EMBL" id="UFZ02503.1"/>
    </source>
</evidence>
<dbReference type="PRINTS" id="PR00420">
    <property type="entry name" value="RNGMNOXGNASE"/>
</dbReference>
<keyword evidence="2" id="KW-0520">NAD</keyword>
<keyword evidence="4" id="KW-0503">Monooxygenase</keyword>
<gene>
    <name evidence="4" type="ORF">LQG66_24865</name>
</gene>
<dbReference type="Proteomes" id="UP001431010">
    <property type="component" value="Chromosome"/>
</dbReference>
<sequence length="379" mass="42263">MRIAVLGGGPGGLYFAYLWKKRHPAAVVDLFEQNPAGATWGFGVVFSDQALEFLRADDSGTVDAIAPHMESWRNITLNLRGESVEIDGVGFSAIGRLELLKLLQARAEGAGVNARYGTAIQSLDQLAGYDLVVAADGLNSLVRRGFEGDFGFSVSYSSNKFAWYGTSKTFPTLSQTFVATEYGTFNAHHYRYAPDMSTFLVECDRATWQAYNFAEKSVDESRCICEQIFAATLDGHTLVSNRSVWRNFPWVWNEHWWHRNMVLIGDALHTAHFSIGSGTRLAIEDAIALAKALDAESKLSDGLARYQAERQPIVKKLVTAARTSANWYESFPAHMKLGLLDFAHSYITRSGRIDDGRLRVMAPQFMARYEATRDMGDRR</sequence>
<protein>
    <submittedName>
        <fullName evidence="4">FAD-dependent monooxygenase</fullName>
    </submittedName>
</protein>
<evidence type="ECO:0000259" key="3">
    <source>
        <dbReference type="Pfam" id="PF01494"/>
    </source>
</evidence>
<dbReference type="Gene3D" id="3.30.9.20">
    <property type="match status" value="1"/>
</dbReference>
<dbReference type="SUPFAM" id="SSF51905">
    <property type="entry name" value="FAD/NAD(P)-binding domain"/>
    <property type="match status" value="1"/>
</dbReference>
<dbReference type="PANTHER" id="PTHR43476:SF4">
    <property type="entry name" value="BLR0106 PROTEIN"/>
    <property type="match status" value="1"/>
</dbReference>
<dbReference type="InterPro" id="IPR050631">
    <property type="entry name" value="PheA/TfdB_FAD_monoxygenase"/>
</dbReference>
<dbReference type="InterPro" id="IPR002938">
    <property type="entry name" value="FAD-bd"/>
</dbReference>